<feature type="transmembrane region" description="Helical" evidence="5">
    <location>
        <begin position="211"/>
        <end position="235"/>
    </location>
</feature>
<evidence type="ECO:0000256" key="1">
    <source>
        <dbReference type="ARBA" id="ARBA00004141"/>
    </source>
</evidence>
<keyword evidence="5" id="KW-1003">Cell membrane</keyword>
<feature type="transmembrane region" description="Helical" evidence="5">
    <location>
        <begin position="65"/>
        <end position="92"/>
    </location>
</feature>
<organism evidence="6 7">
    <name type="scientific">Paenibacillus rigui</name>
    <dbReference type="NCBI Taxonomy" id="554312"/>
    <lineage>
        <taxon>Bacteria</taxon>
        <taxon>Bacillati</taxon>
        <taxon>Bacillota</taxon>
        <taxon>Bacilli</taxon>
        <taxon>Bacillales</taxon>
        <taxon>Paenibacillaceae</taxon>
        <taxon>Paenibacillus</taxon>
    </lineage>
</organism>
<evidence type="ECO:0000313" key="6">
    <source>
        <dbReference type="EMBL" id="OXM86509.1"/>
    </source>
</evidence>
<evidence type="ECO:0000256" key="5">
    <source>
        <dbReference type="HAMAP-Rule" id="MF_00902"/>
    </source>
</evidence>
<dbReference type="EMBL" id="NMQW01000014">
    <property type="protein sequence ID" value="OXM86509.1"/>
    <property type="molecule type" value="Genomic_DNA"/>
</dbReference>
<sequence>MEKDEGMSLVEHLGELRKRIIWVLVVLIIGMVIGVFVAQPAIAYLKTIPPANNIGWYTFSPWEPLRMYMSFALVVGLIVTLPFSLYQLWAFLKPGLRVEEQKASLIFIPFAFLLFLLGLAFGYFVVFQMAFLFTSGIAGKLELKETYGIAQYFSFMFNILIPIALVFELPIVVMFLTKLRILNPKRLHKIRRYAYMILVIVAAVITPPDAISAIIVAIPMIILYEFSVMLSGVIYRKQLLKDQAWEEEFGPK</sequence>
<evidence type="ECO:0000256" key="4">
    <source>
        <dbReference type="ARBA" id="ARBA00023136"/>
    </source>
</evidence>
<dbReference type="Pfam" id="PF00902">
    <property type="entry name" value="TatC"/>
    <property type="match status" value="1"/>
</dbReference>
<comment type="subcellular location">
    <subcellularLocation>
        <location evidence="5">Cell membrane</location>
        <topology evidence="5">Multi-pass membrane protein</topology>
    </subcellularLocation>
    <subcellularLocation>
        <location evidence="1">Membrane</location>
        <topology evidence="1">Multi-pass membrane protein</topology>
    </subcellularLocation>
</comment>
<dbReference type="RefSeq" id="WP_094014725.1">
    <property type="nucleotide sequence ID" value="NZ_NMQW01000014.1"/>
</dbReference>
<dbReference type="InterPro" id="IPR002033">
    <property type="entry name" value="TatC"/>
</dbReference>
<keyword evidence="5" id="KW-0813">Transport</keyword>
<feature type="transmembrane region" description="Helical" evidence="5">
    <location>
        <begin position="189"/>
        <end position="205"/>
    </location>
</feature>
<keyword evidence="2 5" id="KW-0812">Transmembrane</keyword>
<dbReference type="PROSITE" id="PS01218">
    <property type="entry name" value="TATC"/>
    <property type="match status" value="1"/>
</dbReference>
<dbReference type="AlphaFoldDB" id="A0A229UUC1"/>
<proteinExistence type="inferred from homology"/>
<evidence type="ECO:0000256" key="3">
    <source>
        <dbReference type="ARBA" id="ARBA00022989"/>
    </source>
</evidence>
<comment type="caution">
    <text evidence="6">The sequence shown here is derived from an EMBL/GenBank/DDBJ whole genome shotgun (WGS) entry which is preliminary data.</text>
</comment>
<dbReference type="GO" id="GO:0009977">
    <property type="term" value="F:proton motive force dependent protein transmembrane transporter activity"/>
    <property type="evidence" value="ECO:0007669"/>
    <property type="project" value="TreeGrafter"/>
</dbReference>
<dbReference type="PANTHER" id="PTHR30371:SF0">
    <property type="entry name" value="SEC-INDEPENDENT PROTEIN TRANSLOCASE PROTEIN TATC, CHLOROPLASTIC-RELATED"/>
    <property type="match status" value="1"/>
</dbReference>
<comment type="subunit">
    <text evidence="5">Forms a complex with TatA.</text>
</comment>
<keyword evidence="5" id="KW-0811">Translocation</keyword>
<accession>A0A229UUC1</accession>
<protein>
    <recommendedName>
        <fullName evidence="5">Sec-independent protein translocase protein TatC</fullName>
    </recommendedName>
</protein>
<reference evidence="6 7" key="1">
    <citation type="submission" date="2017-07" db="EMBL/GenBank/DDBJ databases">
        <title>Genome sequencing and assembly of Paenibacillus rigui.</title>
        <authorList>
            <person name="Mayilraj S."/>
        </authorList>
    </citation>
    <scope>NUCLEOTIDE SEQUENCE [LARGE SCALE GENOMIC DNA]</scope>
    <source>
        <strain evidence="6 7">JCM 16352</strain>
    </source>
</reference>
<keyword evidence="3 5" id="KW-1133">Transmembrane helix</keyword>
<dbReference type="GO" id="GO:0065002">
    <property type="term" value="P:intracellular protein transmembrane transport"/>
    <property type="evidence" value="ECO:0007669"/>
    <property type="project" value="TreeGrafter"/>
</dbReference>
<feature type="transmembrane region" description="Helical" evidence="5">
    <location>
        <begin position="104"/>
        <end position="132"/>
    </location>
</feature>
<keyword evidence="7" id="KW-1185">Reference proteome</keyword>
<dbReference type="HAMAP" id="MF_00902">
    <property type="entry name" value="TatC"/>
    <property type="match status" value="1"/>
</dbReference>
<dbReference type="NCBIfam" id="TIGR00945">
    <property type="entry name" value="tatC"/>
    <property type="match status" value="1"/>
</dbReference>
<feature type="transmembrane region" description="Helical" evidence="5">
    <location>
        <begin position="20"/>
        <end position="45"/>
    </location>
</feature>
<dbReference type="GO" id="GO:0043953">
    <property type="term" value="P:protein transport by the Tat complex"/>
    <property type="evidence" value="ECO:0007669"/>
    <property type="project" value="UniProtKB-UniRule"/>
</dbReference>
<dbReference type="GO" id="GO:0033281">
    <property type="term" value="C:TAT protein transport complex"/>
    <property type="evidence" value="ECO:0007669"/>
    <property type="project" value="UniProtKB-UniRule"/>
</dbReference>
<keyword evidence="5" id="KW-0653">Protein transport</keyword>
<dbReference type="PRINTS" id="PR01840">
    <property type="entry name" value="TATCFAMILY"/>
</dbReference>
<evidence type="ECO:0000256" key="2">
    <source>
        <dbReference type="ARBA" id="ARBA00022692"/>
    </source>
</evidence>
<keyword evidence="4 5" id="KW-0472">Membrane</keyword>
<dbReference type="PANTHER" id="PTHR30371">
    <property type="entry name" value="SEC-INDEPENDENT PROTEIN TRANSLOCASE PROTEIN TATC"/>
    <property type="match status" value="1"/>
</dbReference>
<evidence type="ECO:0000313" key="7">
    <source>
        <dbReference type="Proteomes" id="UP000215509"/>
    </source>
</evidence>
<feature type="transmembrane region" description="Helical" evidence="5">
    <location>
        <begin position="152"/>
        <end position="177"/>
    </location>
</feature>
<name>A0A229UUC1_9BACL</name>
<comment type="similarity">
    <text evidence="5">Belongs to the TatC family.</text>
</comment>
<dbReference type="Proteomes" id="UP000215509">
    <property type="component" value="Unassembled WGS sequence"/>
</dbReference>
<dbReference type="InterPro" id="IPR019820">
    <property type="entry name" value="Sec-indep_translocase_CS"/>
</dbReference>
<comment type="function">
    <text evidence="5">Part of the twin-arginine translocation (Tat) system that transports large folded proteins containing a characteristic twin-arginine motif in their signal peptide across membranes.</text>
</comment>
<gene>
    <name evidence="5 6" type="primary">tatC</name>
    <name evidence="6" type="ORF">CF651_10075</name>
</gene>
<dbReference type="OrthoDB" id="9777044at2"/>